<gene>
    <name evidence="1" type="ORF">MGL_0071</name>
</gene>
<dbReference type="PANTHER" id="PTHR12652:SF25">
    <property type="entry name" value="MICROBODY (PEROXISOME) PROLIFERATION PROTEIN PEROXIN 11C (EUROFUNG)"/>
    <property type="match status" value="1"/>
</dbReference>
<proteinExistence type="predicted"/>
<dbReference type="KEGG" id="mgl:MGL_0071"/>
<accession>A8PRK2</accession>
<sequence>MSQADEKKTTQPASVKAVKQDPMDCLFQCLRKVPPSPTLDHLARFLSTWTGTDKFFMLAQYGSNLLVAILLSLHALKKSKDKSSVFSRLAPYLKALGGLTADARILFRIWAIVPMVKWMVGIERQLPPTRNLKLIERMQALSMVVFGSMWAIYH</sequence>
<dbReference type="RefSeq" id="XP_001732296.1">
    <property type="nucleotide sequence ID" value="XM_001732244.1"/>
</dbReference>
<dbReference type="STRING" id="425265.A8PRK2"/>
<dbReference type="GeneID" id="5856602"/>
<name>A8PRK2_MALGO</name>
<comment type="caution">
    <text evidence="1">The sequence shown here is derived from an EMBL/GenBank/DDBJ whole genome shotgun (WGS) entry which is preliminary data.</text>
</comment>
<evidence type="ECO:0000313" key="2">
    <source>
        <dbReference type="Proteomes" id="UP000008837"/>
    </source>
</evidence>
<dbReference type="EMBL" id="AAYY01000001">
    <property type="protein sequence ID" value="EDP45082.1"/>
    <property type="molecule type" value="Genomic_DNA"/>
</dbReference>
<organism evidence="1 2">
    <name type="scientific">Malassezia globosa (strain ATCC MYA-4612 / CBS 7966)</name>
    <name type="common">Dandruff-associated fungus</name>
    <dbReference type="NCBI Taxonomy" id="425265"/>
    <lineage>
        <taxon>Eukaryota</taxon>
        <taxon>Fungi</taxon>
        <taxon>Dikarya</taxon>
        <taxon>Basidiomycota</taxon>
        <taxon>Ustilaginomycotina</taxon>
        <taxon>Malasseziomycetes</taxon>
        <taxon>Malasseziales</taxon>
        <taxon>Malasseziaceae</taxon>
        <taxon>Malassezia</taxon>
    </lineage>
</organism>
<protein>
    <submittedName>
        <fullName evidence="1">Uncharacterized protein</fullName>
    </submittedName>
</protein>
<dbReference type="InParanoid" id="A8PRK2"/>
<dbReference type="OrthoDB" id="10005898at2759"/>
<dbReference type="Proteomes" id="UP000008837">
    <property type="component" value="Unassembled WGS sequence"/>
</dbReference>
<dbReference type="AlphaFoldDB" id="A8PRK2"/>
<keyword evidence="2" id="KW-1185">Reference proteome</keyword>
<reference evidence="1 2" key="1">
    <citation type="journal article" date="2007" name="Proc. Natl. Acad. Sci. U.S.A.">
        <title>Dandruff-associated Malassezia genomes reveal convergent and divergent virulence traits shared with plant and human fungal pathogens.</title>
        <authorList>
            <person name="Xu J."/>
            <person name="Saunders C.W."/>
            <person name="Hu P."/>
            <person name="Grant R.A."/>
            <person name="Boekhout T."/>
            <person name="Kuramae E.E."/>
            <person name="Kronstad J.W."/>
            <person name="Deangelis Y.M."/>
            <person name="Reeder N.L."/>
            <person name="Johnstone K.R."/>
            <person name="Leland M."/>
            <person name="Fieno A.M."/>
            <person name="Begley W.M."/>
            <person name="Sun Y."/>
            <person name="Lacey M.P."/>
            <person name="Chaudhary T."/>
            <person name="Keough T."/>
            <person name="Chu L."/>
            <person name="Sears R."/>
            <person name="Yuan B."/>
            <person name="Dawson T.L.Jr."/>
        </authorList>
    </citation>
    <scope>NUCLEOTIDE SEQUENCE [LARGE SCALE GENOMIC DNA]</scope>
    <source>
        <strain evidence="2">ATCC MYA-4612 / CBS 7966</strain>
    </source>
</reference>
<dbReference type="VEuPathDB" id="FungiDB:MGL_0071"/>
<evidence type="ECO:0000313" key="1">
    <source>
        <dbReference type="EMBL" id="EDP45082.1"/>
    </source>
</evidence>
<dbReference type="PANTHER" id="PTHR12652">
    <property type="entry name" value="PEROXISOMAL BIOGENESIS FACTOR 11"/>
    <property type="match status" value="1"/>
</dbReference>